<organism evidence="2 3">
    <name type="scientific">Asterophora parasitica</name>
    <dbReference type="NCBI Taxonomy" id="117018"/>
    <lineage>
        <taxon>Eukaryota</taxon>
        <taxon>Fungi</taxon>
        <taxon>Dikarya</taxon>
        <taxon>Basidiomycota</taxon>
        <taxon>Agaricomycotina</taxon>
        <taxon>Agaricomycetes</taxon>
        <taxon>Agaricomycetidae</taxon>
        <taxon>Agaricales</taxon>
        <taxon>Tricholomatineae</taxon>
        <taxon>Lyophyllaceae</taxon>
        <taxon>Asterophora</taxon>
    </lineage>
</organism>
<dbReference type="InterPro" id="IPR036875">
    <property type="entry name" value="Znf_CCHC_sf"/>
</dbReference>
<dbReference type="SUPFAM" id="SSF57756">
    <property type="entry name" value="Retrovirus zinc finger-like domains"/>
    <property type="match status" value="1"/>
</dbReference>
<dbReference type="GO" id="GO:0008270">
    <property type="term" value="F:zinc ion binding"/>
    <property type="evidence" value="ECO:0007669"/>
    <property type="project" value="InterPro"/>
</dbReference>
<comment type="caution">
    <text evidence="2">The sequence shown here is derived from an EMBL/GenBank/DDBJ whole genome shotgun (WGS) entry which is preliminary data.</text>
</comment>
<evidence type="ECO:0000256" key="1">
    <source>
        <dbReference type="ARBA" id="ARBA00022664"/>
    </source>
</evidence>
<evidence type="ECO:0000313" key="3">
    <source>
        <dbReference type="Proteomes" id="UP000775547"/>
    </source>
</evidence>
<evidence type="ECO:0000313" key="2">
    <source>
        <dbReference type="EMBL" id="KAG5640611.1"/>
    </source>
</evidence>
<keyword evidence="3" id="KW-1185">Reference proteome</keyword>
<proteinExistence type="predicted"/>
<reference evidence="2" key="1">
    <citation type="submission" date="2020-07" db="EMBL/GenBank/DDBJ databases">
        <authorList>
            <person name="Nieuwenhuis M."/>
            <person name="Van De Peppel L.J.J."/>
        </authorList>
    </citation>
    <scope>NUCLEOTIDE SEQUENCE</scope>
    <source>
        <strain evidence="2">AP01</strain>
        <tissue evidence="2">Mycelium</tissue>
    </source>
</reference>
<keyword evidence="1" id="KW-0507">mRNA processing</keyword>
<evidence type="ECO:0008006" key="4">
    <source>
        <dbReference type="Google" id="ProtNLM"/>
    </source>
</evidence>
<reference evidence="2" key="2">
    <citation type="submission" date="2021-10" db="EMBL/GenBank/DDBJ databases">
        <title>Phylogenomics reveals ancestral predisposition of the termite-cultivated fungus Termitomyces towards a domesticated lifestyle.</title>
        <authorList>
            <person name="Auxier B."/>
            <person name="Grum-Grzhimaylo A."/>
            <person name="Cardenas M.E."/>
            <person name="Lodge J.D."/>
            <person name="Laessoe T."/>
            <person name="Pedersen O."/>
            <person name="Smith M.E."/>
            <person name="Kuyper T.W."/>
            <person name="Franco-Molano E.A."/>
            <person name="Baroni T.J."/>
            <person name="Aanen D.K."/>
        </authorList>
    </citation>
    <scope>NUCLEOTIDE SEQUENCE</scope>
    <source>
        <strain evidence="2">AP01</strain>
        <tissue evidence="2">Mycelium</tissue>
    </source>
</reference>
<sequence length="80" mass="9381">MGIPMDINALHMRVATGEDVYWQCQKKGHFAQDCPLHWDMHHIFDEELDKFIMQLLAHQDMRAAKSIPSLPEDKEHVKLL</sequence>
<dbReference type="GO" id="GO:0006397">
    <property type="term" value="P:mRNA processing"/>
    <property type="evidence" value="ECO:0007669"/>
    <property type="project" value="UniProtKB-KW"/>
</dbReference>
<accession>A0A9P7G0B9</accession>
<name>A0A9P7G0B9_9AGAR</name>
<protein>
    <recommendedName>
        <fullName evidence="4">CCHC-type domain-containing protein</fullName>
    </recommendedName>
</protein>
<dbReference type="AlphaFoldDB" id="A0A9P7G0B9"/>
<dbReference type="Proteomes" id="UP000775547">
    <property type="component" value="Unassembled WGS sequence"/>
</dbReference>
<dbReference type="EMBL" id="JABCKV010000608">
    <property type="protein sequence ID" value="KAG5640611.1"/>
    <property type="molecule type" value="Genomic_DNA"/>
</dbReference>
<dbReference type="GO" id="GO:0003676">
    <property type="term" value="F:nucleic acid binding"/>
    <property type="evidence" value="ECO:0007669"/>
    <property type="project" value="InterPro"/>
</dbReference>
<gene>
    <name evidence="2" type="ORF">DXG03_007910</name>
</gene>